<dbReference type="PANTHER" id="PTHR23272">
    <property type="entry name" value="BED FINGER-RELATED"/>
    <property type="match status" value="1"/>
</dbReference>
<dbReference type="PANTHER" id="PTHR23272:SF161">
    <property type="entry name" value="ZINC FINGER BED DOMAIN-CONTAINING PROTEIN RICESLEEPER 1-LIKE"/>
    <property type="match status" value="1"/>
</dbReference>
<dbReference type="Proteomes" id="UP000323000">
    <property type="component" value="Unassembled WGS sequence"/>
</dbReference>
<dbReference type="EMBL" id="VAHF01000197">
    <property type="protein sequence ID" value="TXG46355.1"/>
    <property type="molecule type" value="Genomic_DNA"/>
</dbReference>
<dbReference type="GO" id="GO:0046983">
    <property type="term" value="F:protein dimerization activity"/>
    <property type="evidence" value="ECO:0007669"/>
    <property type="project" value="InterPro"/>
</dbReference>
<evidence type="ECO:0000313" key="3">
    <source>
        <dbReference type="Proteomes" id="UP000323000"/>
    </source>
</evidence>
<protein>
    <recommendedName>
        <fullName evidence="1">HAT C-terminal dimerisation domain-containing protein</fullName>
    </recommendedName>
</protein>
<proteinExistence type="predicted"/>
<dbReference type="Pfam" id="PF05699">
    <property type="entry name" value="Dimer_Tnp_hAT"/>
    <property type="match status" value="1"/>
</dbReference>
<evidence type="ECO:0000313" key="2">
    <source>
        <dbReference type="EMBL" id="TXG46355.1"/>
    </source>
</evidence>
<feature type="domain" description="HAT C-terminal dimerisation" evidence="1">
    <location>
        <begin position="76"/>
        <end position="131"/>
    </location>
</feature>
<comment type="caution">
    <text evidence="2">The sequence shown here is derived from an EMBL/GenBank/DDBJ whole genome shotgun (WGS) entry which is preliminary data.</text>
</comment>
<evidence type="ECO:0000259" key="1">
    <source>
        <dbReference type="Pfam" id="PF05699"/>
    </source>
</evidence>
<reference evidence="3" key="1">
    <citation type="journal article" date="2019" name="Gigascience">
        <title>De novo genome assembly of the endangered Acer yangbiense, a plant species with extremely small populations endemic to Yunnan Province, China.</title>
        <authorList>
            <person name="Yang J."/>
            <person name="Wariss H.M."/>
            <person name="Tao L."/>
            <person name="Zhang R."/>
            <person name="Yun Q."/>
            <person name="Hollingsworth P."/>
            <person name="Dao Z."/>
            <person name="Luo G."/>
            <person name="Guo H."/>
            <person name="Ma Y."/>
            <person name="Sun W."/>
        </authorList>
    </citation>
    <scope>NUCLEOTIDE SEQUENCE [LARGE SCALE GENOMIC DNA]</scope>
    <source>
        <strain evidence="3">cv. Malutang</strain>
    </source>
</reference>
<dbReference type="SUPFAM" id="SSF53098">
    <property type="entry name" value="Ribonuclease H-like"/>
    <property type="match status" value="1"/>
</dbReference>
<sequence>MISKLKGVLSDLSECYNKFYGSLGVGAKETDDMLSFGVGSGPSDDLEFDMLKAIDKEYNLRGMKKQEEDINIEKSEVELYLLECVENLNDRFDVFACWKNSLVKFPILSMIARDVLTMPISTVASKSAFST</sequence>
<dbReference type="InterPro" id="IPR008906">
    <property type="entry name" value="HATC_C_dom"/>
</dbReference>
<organism evidence="2 3">
    <name type="scientific">Acer yangbiense</name>
    <dbReference type="NCBI Taxonomy" id="1000413"/>
    <lineage>
        <taxon>Eukaryota</taxon>
        <taxon>Viridiplantae</taxon>
        <taxon>Streptophyta</taxon>
        <taxon>Embryophyta</taxon>
        <taxon>Tracheophyta</taxon>
        <taxon>Spermatophyta</taxon>
        <taxon>Magnoliopsida</taxon>
        <taxon>eudicotyledons</taxon>
        <taxon>Gunneridae</taxon>
        <taxon>Pentapetalae</taxon>
        <taxon>rosids</taxon>
        <taxon>malvids</taxon>
        <taxon>Sapindales</taxon>
        <taxon>Sapindaceae</taxon>
        <taxon>Hippocastanoideae</taxon>
        <taxon>Acereae</taxon>
        <taxon>Acer</taxon>
    </lineage>
</organism>
<name>A0A5C7GPB0_9ROSI</name>
<dbReference type="OrthoDB" id="1937594at2759"/>
<gene>
    <name evidence="2" type="ORF">EZV62_028145</name>
</gene>
<dbReference type="AlphaFoldDB" id="A0A5C7GPB0"/>
<accession>A0A5C7GPB0</accession>
<dbReference type="InterPro" id="IPR012337">
    <property type="entry name" value="RNaseH-like_sf"/>
</dbReference>
<keyword evidence="3" id="KW-1185">Reference proteome</keyword>